<dbReference type="InterPro" id="IPR011043">
    <property type="entry name" value="Gal_Oxase/kelch_b-propeller"/>
</dbReference>
<dbReference type="Pfam" id="PF18962">
    <property type="entry name" value="Por_Secre_tail"/>
    <property type="match status" value="1"/>
</dbReference>
<evidence type="ECO:0000313" key="3">
    <source>
        <dbReference type="EMBL" id="MCF2220470.1"/>
    </source>
</evidence>
<sequence>MSYGRGAIASAIVNDNIYVSNGYTTNGDSNIIEKYNITNNTWNILNTTLTAKRFASSEMYNNKIYVFNGWGNNGLEIVDLTTNTVTNGAVNPFYTGNAGSAIYSGKIYTFGGSGLNGSSTYSYSSKFQYYDIASNTWNSLPDMPVAKETKGKIVNNKLYVIGGFNGTNSNLINVYDFTLNAWTDQYAMPVGVSGHSIAVSNNKIFIVGDYDNQTFLAYFDTTTNQLHQLSSNMIGRRHSAAQVYNNKLYIMGGNTTAFINSSIASAQVADISEGILSANENASNVFQIKAYPNPFRDHLVISNKKDDAFDYIIFSTEGRQISKGSSNFNKNIDLSNLKKGVYIFSFKNDKGILQQIKIIKN</sequence>
<name>A0ABS9C864_9FLAO</name>
<evidence type="ECO:0000313" key="4">
    <source>
        <dbReference type="Proteomes" id="UP001430374"/>
    </source>
</evidence>
<dbReference type="InterPro" id="IPR015915">
    <property type="entry name" value="Kelch-typ_b-propeller"/>
</dbReference>
<dbReference type="RefSeq" id="WP_235131892.1">
    <property type="nucleotide sequence ID" value="NZ_JACSGT010000001.1"/>
</dbReference>
<evidence type="ECO:0000256" key="1">
    <source>
        <dbReference type="ARBA" id="ARBA00022729"/>
    </source>
</evidence>
<dbReference type="SUPFAM" id="SSF50965">
    <property type="entry name" value="Galactose oxidase, central domain"/>
    <property type="match status" value="1"/>
</dbReference>
<feature type="domain" description="Secretion system C-terminal sorting" evidence="2">
    <location>
        <begin position="291"/>
        <end position="354"/>
    </location>
</feature>
<keyword evidence="4" id="KW-1185">Reference proteome</keyword>
<dbReference type="InterPro" id="IPR006652">
    <property type="entry name" value="Kelch_1"/>
</dbReference>
<evidence type="ECO:0000259" key="2">
    <source>
        <dbReference type="Pfam" id="PF18962"/>
    </source>
</evidence>
<dbReference type="InterPro" id="IPR026444">
    <property type="entry name" value="Secre_tail"/>
</dbReference>
<comment type="caution">
    <text evidence="3">The sequence shown here is derived from an EMBL/GenBank/DDBJ whole genome shotgun (WGS) entry which is preliminary data.</text>
</comment>
<protein>
    <submittedName>
        <fullName evidence="3">T9SS type A sorting domain-containing protein</fullName>
    </submittedName>
</protein>
<dbReference type="EMBL" id="JACSGT010000001">
    <property type="protein sequence ID" value="MCF2220470.1"/>
    <property type="molecule type" value="Genomic_DNA"/>
</dbReference>
<organism evidence="3 4">
    <name type="scientific">Chryseobacterium indicum</name>
    <dbReference type="NCBI Taxonomy" id="2766954"/>
    <lineage>
        <taxon>Bacteria</taxon>
        <taxon>Pseudomonadati</taxon>
        <taxon>Bacteroidota</taxon>
        <taxon>Flavobacteriia</taxon>
        <taxon>Flavobacteriales</taxon>
        <taxon>Weeksellaceae</taxon>
        <taxon>Chryseobacterium group</taxon>
        <taxon>Chryseobacterium</taxon>
    </lineage>
</organism>
<dbReference type="Pfam" id="PF24681">
    <property type="entry name" value="Kelch_KLHDC2_KLHL20_DRC7"/>
    <property type="match status" value="1"/>
</dbReference>
<dbReference type="SUPFAM" id="SSF117281">
    <property type="entry name" value="Kelch motif"/>
    <property type="match status" value="1"/>
</dbReference>
<dbReference type="PANTHER" id="PTHR45632">
    <property type="entry name" value="LD33804P"/>
    <property type="match status" value="1"/>
</dbReference>
<proteinExistence type="predicted"/>
<dbReference type="NCBIfam" id="TIGR04183">
    <property type="entry name" value="Por_Secre_tail"/>
    <property type="match status" value="1"/>
</dbReference>
<accession>A0ABS9C864</accession>
<dbReference type="Gene3D" id="2.120.10.80">
    <property type="entry name" value="Kelch-type beta propeller"/>
    <property type="match status" value="2"/>
</dbReference>
<gene>
    <name evidence="3" type="ORF">H9Q08_14375</name>
</gene>
<keyword evidence="1" id="KW-0732">Signal</keyword>
<dbReference type="SMART" id="SM00612">
    <property type="entry name" value="Kelch"/>
    <property type="match status" value="5"/>
</dbReference>
<reference evidence="3" key="1">
    <citation type="submission" date="2021-08" db="EMBL/GenBank/DDBJ databases">
        <title>Complete genome sequence of Chryseobacterium sp strain PS-8.</title>
        <authorList>
            <person name="Das S.K."/>
        </authorList>
    </citation>
    <scope>NUCLEOTIDE SEQUENCE</scope>
    <source>
        <strain evidence="3">PS-8</strain>
    </source>
</reference>
<dbReference type="Proteomes" id="UP001430374">
    <property type="component" value="Unassembled WGS sequence"/>
</dbReference>